<dbReference type="HOGENOM" id="CLU_2345393_0_0_11"/>
<dbReference type="eggNOG" id="ENOG5031WT6">
    <property type="taxonomic scope" value="Bacteria"/>
</dbReference>
<evidence type="ECO:0000313" key="1">
    <source>
        <dbReference type="EMBL" id="EDY65729.1"/>
    </source>
</evidence>
<keyword evidence="2" id="KW-1185">Reference proteome</keyword>
<organism evidence="1 2">
    <name type="scientific">Streptomyces pristinaespiralis (strain ATCC 25486 / DSM 40338 / CBS 914.69 / JCM 4507 / KCC S-0507 / NBRC 13074 / NRRL 2958 / 5647)</name>
    <dbReference type="NCBI Taxonomy" id="457429"/>
    <lineage>
        <taxon>Bacteria</taxon>
        <taxon>Bacillati</taxon>
        <taxon>Actinomycetota</taxon>
        <taxon>Actinomycetes</taxon>
        <taxon>Kitasatosporales</taxon>
        <taxon>Streptomycetaceae</taxon>
        <taxon>Streptomyces</taxon>
    </lineage>
</organism>
<reference evidence="2" key="2">
    <citation type="submission" date="2009-10" db="EMBL/GenBank/DDBJ databases">
        <title>The genome sequence of Streptomyces pristinaespiralis strain ATCC 25486.</title>
        <authorList>
            <consortium name="The Broad Institute Genome Sequencing Platform"/>
            <consortium name="Broad Institute Microbial Sequencing Center"/>
            <person name="Fischbach M."/>
            <person name="Godfrey P."/>
            <person name="Ward D."/>
            <person name="Young S."/>
            <person name="Zeng Q."/>
            <person name="Koehrsen M."/>
            <person name="Alvarado L."/>
            <person name="Berlin A.M."/>
            <person name="Bochicchio J."/>
            <person name="Borenstein D."/>
            <person name="Chapman S.B."/>
            <person name="Chen Z."/>
            <person name="Engels R."/>
            <person name="Freedman E."/>
            <person name="Gellesch M."/>
            <person name="Goldberg J."/>
            <person name="Griggs A."/>
            <person name="Gujja S."/>
            <person name="Heilman E.R."/>
            <person name="Heiman D.I."/>
            <person name="Hepburn T.A."/>
            <person name="Howarth C."/>
            <person name="Jen D."/>
            <person name="Larson L."/>
            <person name="Lewis B."/>
            <person name="Mehta T."/>
            <person name="Park D."/>
            <person name="Pearson M."/>
            <person name="Richards J."/>
            <person name="Roberts A."/>
            <person name="Saif S."/>
            <person name="Shea T.D."/>
            <person name="Shenoy N."/>
            <person name="Sisk P."/>
            <person name="Stolte C."/>
            <person name="Sykes S.N."/>
            <person name="Thomson T."/>
            <person name="Walk T."/>
            <person name="White J."/>
            <person name="Yandava C."/>
            <person name="Straight P."/>
            <person name="Clardy J."/>
            <person name="Hung D."/>
            <person name="Kolter R."/>
            <person name="Mekalanos J."/>
            <person name="Walker S."/>
            <person name="Walsh C.T."/>
            <person name="Wieland-Brown L.C."/>
            <person name="Haas B."/>
            <person name="Nusbaum C."/>
            <person name="Birren B."/>
        </authorList>
    </citation>
    <scope>NUCLEOTIDE SEQUENCE [LARGE SCALE GENOMIC DNA]</scope>
    <source>
        <strain evidence="2">ATCC 25486 / DSM 40338 / CBS 914.69 / JCM 4507 / NBRC 13074 / NRRL 2958 / 5647</strain>
    </source>
</reference>
<protein>
    <submittedName>
        <fullName evidence="1">Uncharacterized protein</fullName>
    </submittedName>
</protein>
<dbReference type="AlphaFoldDB" id="B5HFW8"/>
<dbReference type="Proteomes" id="UP000002805">
    <property type="component" value="Chromosome"/>
</dbReference>
<dbReference type="EMBL" id="CM000950">
    <property type="protein sequence ID" value="EDY65729.1"/>
    <property type="molecule type" value="Genomic_DNA"/>
</dbReference>
<reference evidence="2" key="1">
    <citation type="submission" date="2008-02" db="EMBL/GenBank/DDBJ databases">
        <authorList>
            <consortium name="The Broad Institute Genome Sequencing Platform"/>
            <person name="Fischbach M."/>
            <person name="Ward D."/>
            <person name="Young S."/>
            <person name="Jaffe D."/>
            <person name="Gnerre S."/>
            <person name="Berlin A."/>
            <person name="Heiman D."/>
            <person name="Hepburn T."/>
            <person name="Sykes S."/>
            <person name="Alvarado L."/>
            <person name="Kodira C.D."/>
            <person name="Straight P."/>
            <person name="Clardy J."/>
            <person name="Hung D."/>
            <person name="Kolter R."/>
            <person name="Mekalanos J."/>
            <person name="Walker S."/>
            <person name="Walsh C.T."/>
            <person name="Lander E."/>
            <person name="Galagan J."/>
            <person name="Nusbaum C."/>
            <person name="Birren B."/>
        </authorList>
    </citation>
    <scope>NUCLEOTIDE SEQUENCE [LARGE SCALE GENOMIC DNA]</scope>
    <source>
        <strain evidence="2">ATCC 25486 / DSM 40338 / CBS 914.69 / JCM 4507 / NBRC 13074 / NRRL 2958 / 5647</strain>
    </source>
</reference>
<evidence type="ECO:0000313" key="2">
    <source>
        <dbReference type="Proteomes" id="UP000002805"/>
    </source>
</evidence>
<accession>B5HFW8</accession>
<gene>
    <name evidence="1" type="ORF">SSDG_03774</name>
</gene>
<name>B5HFW8_STRE2</name>
<sequence>MRRSGYPAVTRRGGVVLMAAVVRSADRLRTAEEAVARLGDALAAVSVKLPSLGVDVVSLASEVPYPLIELGRCNVDTALRLAAVLRGPEADE</sequence>
<proteinExistence type="predicted"/>